<dbReference type="CDD" id="cd21037">
    <property type="entry name" value="MLKL_NTD"/>
    <property type="match status" value="1"/>
</dbReference>
<feature type="compositionally biased region" description="Basic and acidic residues" evidence="1">
    <location>
        <begin position="212"/>
        <end position="294"/>
    </location>
</feature>
<evidence type="ECO:0000313" key="3">
    <source>
        <dbReference type="EMBL" id="KAG2559176.1"/>
    </source>
</evidence>
<dbReference type="InterPro" id="IPR036537">
    <property type="entry name" value="Adaptor_Cbl_N_dom_sf"/>
</dbReference>
<dbReference type="InterPro" id="IPR054000">
    <property type="entry name" value="MLKL_N"/>
</dbReference>
<evidence type="ECO:0000259" key="2">
    <source>
        <dbReference type="Pfam" id="PF22215"/>
    </source>
</evidence>
<proteinExistence type="predicted"/>
<sequence>MADPVASVETIVRIALAISEAVGIAQRNIDQCKDVQTQVSIAKDSLLVLQKKGLMEKGSAVGRALGNLKKTLRRALERVRACQEDQSFVQRVLKAEDMSNQLRQVMQDVLQELAMATFAINAHMAPDAHHHHGQRQLDQLQQRRGMRRQHTRSGASMNTPEHRRTTDSEHRRTEMPELRRNKTPEHRRTTDSEHRRNKTLEHRTPNARQHRRPTDPEHRRTKTPEHRRPTCPEHRRPKTPERRRPDTPKHQRPDTREHRKPVTSEHGRAGMHEHRRPDTREHQRPETPAHERPKMRVKQRAKTPAH</sequence>
<dbReference type="Pfam" id="PF22215">
    <property type="entry name" value="MLKL_N"/>
    <property type="match status" value="1"/>
</dbReference>
<protein>
    <recommendedName>
        <fullName evidence="2">Mixed lineage kinase domain-containing protein</fullName>
    </recommendedName>
</protein>
<dbReference type="Proteomes" id="UP000823388">
    <property type="component" value="Chromosome 8N"/>
</dbReference>
<dbReference type="PANTHER" id="PTHR35832">
    <property type="entry name" value="OS12G0248400 PROTEIN-RELATED"/>
    <property type="match status" value="1"/>
</dbReference>
<dbReference type="Gene3D" id="1.20.930.20">
    <property type="entry name" value="Adaptor protein Cbl, N-terminal domain"/>
    <property type="match status" value="1"/>
</dbReference>
<feature type="compositionally biased region" description="Basic and acidic residues" evidence="1">
    <location>
        <begin position="160"/>
        <end position="204"/>
    </location>
</feature>
<evidence type="ECO:0000256" key="1">
    <source>
        <dbReference type="SAM" id="MobiDB-lite"/>
    </source>
</evidence>
<keyword evidence="4" id="KW-1185">Reference proteome</keyword>
<accession>A0A8T0PJ57</accession>
<organism evidence="3 4">
    <name type="scientific">Panicum virgatum</name>
    <name type="common">Blackwell switchgrass</name>
    <dbReference type="NCBI Taxonomy" id="38727"/>
    <lineage>
        <taxon>Eukaryota</taxon>
        <taxon>Viridiplantae</taxon>
        <taxon>Streptophyta</taxon>
        <taxon>Embryophyta</taxon>
        <taxon>Tracheophyta</taxon>
        <taxon>Spermatophyta</taxon>
        <taxon>Magnoliopsida</taxon>
        <taxon>Liliopsida</taxon>
        <taxon>Poales</taxon>
        <taxon>Poaceae</taxon>
        <taxon>PACMAD clade</taxon>
        <taxon>Panicoideae</taxon>
        <taxon>Panicodae</taxon>
        <taxon>Paniceae</taxon>
        <taxon>Panicinae</taxon>
        <taxon>Panicum</taxon>
        <taxon>Panicum sect. Hiantes</taxon>
    </lineage>
</organism>
<dbReference type="EMBL" id="CM029052">
    <property type="protein sequence ID" value="KAG2559176.1"/>
    <property type="molecule type" value="Genomic_DNA"/>
</dbReference>
<dbReference type="InterPro" id="IPR059179">
    <property type="entry name" value="MLKL-like_MCAfunc"/>
</dbReference>
<dbReference type="AlphaFoldDB" id="A0A8T0PJ57"/>
<dbReference type="GO" id="GO:0007166">
    <property type="term" value="P:cell surface receptor signaling pathway"/>
    <property type="evidence" value="ECO:0007669"/>
    <property type="project" value="InterPro"/>
</dbReference>
<name>A0A8T0PJ57_PANVG</name>
<feature type="compositionally biased region" description="Basic residues" evidence="1">
    <location>
        <begin position="295"/>
        <end position="306"/>
    </location>
</feature>
<reference evidence="3" key="1">
    <citation type="submission" date="2020-05" db="EMBL/GenBank/DDBJ databases">
        <title>WGS assembly of Panicum virgatum.</title>
        <authorList>
            <person name="Lovell J.T."/>
            <person name="Jenkins J."/>
            <person name="Shu S."/>
            <person name="Juenger T.E."/>
            <person name="Schmutz J."/>
        </authorList>
    </citation>
    <scope>NUCLEOTIDE SEQUENCE</scope>
    <source>
        <strain evidence="3">AP13</strain>
    </source>
</reference>
<gene>
    <name evidence="3" type="ORF">PVAP13_8NG309584</name>
</gene>
<comment type="caution">
    <text evidence="3">The sequence shown here is derived from an EMBL/GenBank/DDBJ whole genome shotgun (WGS) entry which is preliminary data.</text>
</comment>
<feature type="domain" description="Mixed lineage kinase" evidence="2">
    <location>
        <begin position="8"/>
        <end position="124"/>
    </location>
</feature>
<evidence type="ECO:0000313" key="4">
    <source>
        <dbReference type="Proteomes" id="UP000823388"/>
    </source>
</evidence>
<feature type="region of interest" description="Disordered" evidence="1">
    <location>
        <begin position="126"/>
        <end position="306"/>
    </location>
</feature>